<dbReference type="Proteomes" id="UP001198242">
    <property type="component" value="Unassembled WGS sequence"/>
</dbReference>
<dbReference type="AlphaFoldDB" id="A0AAE3JA96"/>
<name>A0AAE3JA96_9FIRM</name>
<dbReference type="RefSeq" id="WP_308457205.1">
    <property type="nucleotide sequence ID" value="NZ_JAJEQM010000029.1"/>
</dbReference>
<keyword evidence="2" id="KW-1185">Reference proteome</keyword>
<reference evidence="1 2" key="1">
    <citation type="submission" date="2021-10" db="EMBL/GenBank/DDBJ databases">
        <title>Anaerobic single-cell dispensing facilitates the cultivation of human gut bacteria.</title>
        <authorList>
            <person name="Afrizal A."/>
        </authorList>
    </citation>
    <scope>NUCLEOTIDE SEQUENCE [LARGE SCALE GENOMIC DNA]</scope>
    <source>
        <strain evidence="1 2">CLA-AA-H232</strain>
    </source>
</reference>
<accession>A0AAE3JA96</accession>
<evidence type="ECO:0000313" key="1">
    <source>
        <dbReference type="EMBL" id="MCC2211838.1"/>
    </source>
</evidence>
<gene>
    <name evidence="1" type="ORF">LKE05_13715</name>
</gene>
<comment type="caution">
    <text evidence="1">The sequence shown here is derived from an EMBL/GenBank/DDBJ whole genome shotgun (WGS) entry which is preliminary data.</text>
</comment>
<protein>
    <submittedName>
        <fullName evidence="1">Uncharacterized protein</fullName>
    </submittedName>
</protein>
<dbReference type="EMBL" id="JAJEQM010000029">
    <property type="protein sequence ID" value="MCC2211838.1"/>
    <property type="molecule type" value="Genomic_DNA"/>
</dbReference>
<organism evidence="1 2">
    <name type="scientific">Hominilimicola fabiformis</name>
    <dbReference type="NCBI Taxonomy" id="2885356"/>
    <lineage>
        <taxon>Bacteria</taxon>
        <taxon>Bacillati</taxon>
        <taxon>Bacillota</taxon>
        <taxon>Clostridia</taxon>
        <taxon>Eubacteriales</taxon>
        <taxon>Oscillospiraceae</taxon>
        <taxon>Hominilimicola</taxon>
    </lineage>
</organism>
<evidence type="ECO:0000313" key="2">
    <source>
        <dbReference type="Proteomes" id="UP001198242"/>
    </source>
</evidence>
<sequence>MAQSKKYTIQIERVLKEYPYICWRINNQQSSLNKELKQMGIRKESIEFLKNIFFQNSDIKKFYDCEQELYYLTEIKKIMDIALERLEAYPKKGKQLYDIIDAIYFREYDVADITVEKIYKIFNKNLEDANERTFSFSTFKGRRKEAIELMQSIITSYFNTTIK</sequence>
<proteinExistence type="predicted"/>